<sequence length="1129" mass="123067">MGRGWVFQHDNDPKHTARATKEWLRKKHLKVLEWPSQSPDLNPIENLWRELKVRIAQQQPRNLKDLEKAILLGAPEEIAPASRQPPPVICPSQAQAAYLSLFLCHGRAVAWRALCSDCSIMASGPSDVMPNQDPADTPEEWTGKKKSKFQTFKNFFAKKKRKEGATPAGDNGLKSSQSSDNVNAPEPALLIRSEKDEGSGSKVYMGNKALSHDSVFVSDLPLSEVNEGLGASQDSIHGKVKSLQLQLKQAIRLGSPPSLCVKKGDDAETLSEDDGLPCSPPEYSTLHTVLAGVSHRRNSSLSLEGTDSDEDQMSCEAGSRSVSPLVSLPVDFSQPASPMGCLDNTAARHRLAVRHKACSKMRKPTTRVDRRAEGESFQEERLSFVIPESVEEDKEEDVKREQAGAAEEEKEQPDGAVVSQQAERSAPDKEEEDEQGDQQEVSQDASSSSPSPSIQNESDSEECLSGLAKAPTPQPRLQTQTAPLPGSLDSLEPPTRDYDDFLLAPTGCEAAEEGSSLLQEVLSSLKCPLTSVLGLEMEAVPLEVEVNAKGSYPESRVDELADEPEHPSLPSDPNQQEEACLPSDGPDCPAASQEEVEGEPYESEEELVVQHFKPEEEEEEDAEKINPEYLTKEDQDIPSVYMKNEEEEDSEEEKEEEKEEEREEADVEEKEIEEEVVEEAEEVVQEEAEEEKKDERREKEEKTEPISEVPVQRALLEEEDVTLTSVEDDAQQVPDNDTDPERACESSECPTELPDQTVRDQACVSQLPNSRTPSPESLDQPESPTHTTQDQEEPSVMTDQPSITSPSAAAGPEQSPQEPCSGPTATEDHGKPSCGSEQSRPRFTISPAWQRLATKEPTSPSPSPSPAPSPSVTVPGAVEAGVTAKTDPPSRVEPLSPVVAEVPASPSGTQSTTAPIIPPKDTPPAAQEEGTPENPFGVRLRKTSVGMLRLGSESETPPSSPGHSLPIEPQRVSFTEPQPQPQSKPALLRKPSELDGIVKPKRTPDLSVGRVPSGGSESPSWISVARQKQRIFKENSLEETTEIKVTAEKEEPNRKGSIPTLTSPVNKDQAKPPGPPIKVLCSQPAVVEKEGKRALAHPAPTALAQDEPPWMALAKKKAKAWSEMPQIVQ</sequence>
<keyword evidence="5" id="KW-1185">Reference proteome</keyword>
<evidence type="ECO:0000313" key="4">
    <source>
        <dbReference type="EMBL" id="KAK6298697.1"/>
    </source>
</evidence>
<feature type="region of interest" description="Disordered" evidence="1">
    <location>
        <begin position="355"/>
        <end position="500"/>
    </location>
</feature>
<feature type="compositionally biased region" description="Polar residues" evidence="1">
    <location>
        <begin position="173"/>
        <end position="182"/>
    </location>
</feature>
<feature type="compositionally biased region" description="Basic and acidic residues" evidence="1">
    <location>
        <begin position="623"/>
        <end position="635"/>
    </location>
</feature>
<dbReference type="InterPro" id="IPR028030">
    <property type="entry name" value="DUF4592"/>
</dbReference>
<feature type="compositionally biased region" description="Low complexity" evidence="1">
    <location>
        <begin position="438"/>
        <end position="457"/>
    </location>
</feature>
<dbReference type="Pfam" id="PF15262">
    <property type="entry name" value="DUF4592"/>
    <property type="match status" value="1"/>
</dbReference>
<proteinExistence type="predicted"/>
<dbReference type="PANTHER" id="PTHR47743">
    <property type="entry name" value="KIAA1210 / KIAA1211 FAMILY MEMBER"/>
    <property type="match status" value="1"/>
</dbReference>
<feature type="compositionally biased region" description="Pro residues" evidence="1">
    <location>
        <begin position="859"/>
        <end position="869"/>
    </location>
</feature>
<evidence type="ECO:0000259" key="3">
    <source>
        <dbReference type="Pfam" id="PF15262"/>
    </source>
</evidence>
<feature type="region of interest" description="Disordered" evidence="1">
    <location>
        <begin position="160"/>
        <end position="185"/>
    </location>
</feature>
<dbReference type="Gene3D" id="3.30.420.10">
    <property type="entry name" value="Ribonuclease H-like superfamily/Ribonuclease H"/>
    <property type="match status" value="1"/>
</dbReference>
<dbReference type="InterPro" id="IPR026713">
    <property type="entry name" value="CRACD-like"/>
</dbReference>
<dbReference type="GO" id="GO:0003676">
    <property type="term" value="F:nucleic acid binding"/>
    <property type="evidence" value="ECO:0007669"/>
    <property type="project" value="InterPro"/>
</dbReference>
<name>A0AAN8KTT7_9TELE</name>
<gene>
    <name evidence="4" type="ORF">J4Q44_G00302070</name>
</gene>
<comment type="caution">
    <text evidence="4">The sequence shown here is derived from an EMBL/GenBank/DDBJ whole genome shotgun (WGS) entry which is preliminary data.</text>
</comment>
<dbReference type="InterPro" id="IPR038717">
    <property type="entry name" value="Tc1-like_DDE_dom"/>
</dbReference>
<dbReference type="PANTHER" id="PTHR47743:SF2">
    <property type="entry name" value="ACROSOMAL PROTEIN KIAA1210"/>
    <property type="match status" value="1"/>
</dbReference>
<feature type="domain" description="Tc1-like transposase DDE" evidence="2">
    <location>
        <begin position="8"/>
        <end position="66"/>
    </location>
</feature>
<evidence type="ECO:0000313" key="5">
    <source>
        <dbReference type="Proteomes" id="UP001356427"/>
    </source>
</evidence>
<feature type="compositionally biased region" description="Acidic residues" evidence="1">
    <location>
        <begin position="645"/>
        <end position="689"/>
    </location>
</feature>
<feature type="compositionally biased region" description="Acidic residues" evidence="1">
    <location>
        <begin position="717"/>
        <end position="730"/>
    </location>
</feature>
<feature type="region of interest" description="Disordered" evidence="1">
    <location>
        <begin position="1046"/>
        <end position="1076"/>
    </location>
</feature>
<evidence type="ECO:0008006" key="6">
    <source>
        <dbReference type="Google" id="ProtNLM"/>
    </source>
</evidence>
<evidence type="ECO:0000256" key="1">
    <source>
        <dbReference type="SAM" id="MobiDB-lite"/>
    </source>
</evidence>
<feature type="compositionally biased region" description="Polar residues" evidence="1">
    <location>
        <begin position="763"/>
        <end position="788"/>
    </location>
</feature>
<organism evidence="4 5">
    <name type="scientific">Coregonus suidteri</name>
    <dbReference type="NCBI Taxonomy" id="861788"/>
    <lineage>
        <taxon>Eukaryota</taxon>
        <taxon>Metazoa</taxon>
        <taxon>Chordata</taxon>
        <taxon>Craniata</taxon>
        <taxon>Vertebrata</taxon>
        <taxon>Euteleostomi</taxon>
        <taxon>Actinopterygii</taxon>
        <taxon>Neopterygii</taxon>
        <taxon>Teleostei</taxon>
        <taxon>Protacanthopterygii</taxon>
        <taxon>Salmoniformes</taxon>
        <taxon>Salmonidae</taxon>
        <taxon>Coregoninae</taxon>
        <taxon>Coregonus</taxon>
    </lineage>
</organism>
<feature type="compositionally biased region" description="Polar residues" evidence="1">
    <location>
        <begin position="797"/>
        <end position="807"/>
    </location>
</feature>
<feature type="domain" description="DUF4592" evidence="3">
    <location>
        <begin position="249"/>
        <end position="357"/>
    </location>
</feature>
<dbReference type="Proteomes" id="UP001356427">
    <property type="component" value="Unassembled WGS sequence"/>
</dbReference>
<accession>A0AAN8KTT7</accession>
<dbReference type="AlphaFoldDB" id="A0AAN8KTT7"/>
<feature type="region of interest" description="Disordered" evidence="1">
    <location>
        <begin position="551"/>
        <end position="1022"/>
    </location>
</feature>
<feature type="compositionally biased region" description="Acidic residues" evidence="1">
    <location>
        <begin position="594"/>
        <end position="607"/>
    </location>
</feature>
<feature type="compositionally biased region" description="Basic and acidic residues" evidence="1">
    <location>
        <begin position="366"/>
        <end position="382"/>
    </location>
</feature>
<reference evidence="4 5" key="1">
    <citation type="submission" date="2021-04" db="EMBL/GenBank/DDBJ databases">
        <authorList>
            <person name="De Guttry C."/>
            <person name="Zahm M."/>
            <person name="Klopp C."/>
            <person name="Cabau C."/>
            <person name="Louis A."/>
            <person name="Berthelot C."/>
            <person name="Parey E."/>
            <person name="Roest Crollius H."/>
            <person name="Montfort J."/>
            <person name="Robinson-Rechavi M."/>
            <person name="Bucao C."/>
            <person name="Bouchez O."/>
            <person name="Gislard M."/>
            <person name="Lluch J."/>
            <person name="Milhes M."/>
            <person name="Lampietro C."/>
            <person name="Lopez Roques C."/>
            <person name="Donnadieu C."/>
            <person name="Braasch I."/>
            <person name="Desvignes T."/>
            <person name="Postlethwait J."/>
            <person name="Bobe J."/>
            <person name="Wedekind C."/>
            <person name="Guiguen Y."/>
        </authorList>
    </citation>
    <scope>NUCLEOTIDE SEQUENCE [LARGE SCALE GENOMIC DNA]</scope>
    <source>
        <strain evidence="4">Cs_M1</strain>
        <tissue evidence="4">Blood</tissue>
    </source>
</reference>
<feature type="compositionally biased region" description="Basic and acidic residues" evidence="1">
    <location>
        <begin position="990"/>
        <end position="1004"/>
    </location>
</feature>
<protein>
    <recommendedName>
        <fullName evidence="6">DUF4592 domain-containing protein</fullName>
    </recommendedName>
</protein>
<evidence type="ECO:0000259" key="2">
    <source>
        <dbReference type="Pfam" id="PF13358"/>
    </source>
</evidence>
<dbReference type="InterPro" id="IPR036397">
    <property type="entry name" value="RNaseH_sf"/>
</dbReference>
<feature type="compositionally biased region" description="Polar residues" evidence="1">
    <location>
        <begin position="972"/>
        <end position="983"/>
    </location>
</feature>
<feature type="compositionally biased region" description="Basic and acidic residues" evidence="1">
    <location>
        <begin position="555"/>
        <end position="566"/>
    </location>
</feature>
<feature type="compositionally biased region" description="Basic and acidic residues" evidence="1">
    <location>
        <begin position="690"/>
        <end position="705"/>
    </location>
</feature>
<dbReference type="EMBL" id="JAGTTL010000029">
    <property type="protein sequence ID" value="KAK6298697.1"/>
    <property type="molecule type" value="Genomic_DNA"/>
</dbReference>
<feature type="compositionally biased region" description="Basic residues" evidence="1">
    <location>
        <begin position="355"/>
        <end position="365"/>
    </location>
</feature>
<feature type="region of interest" description="Disordered" evidence="1">
    <location>
        <begin position="123"/>
        <end position="145"/>
    </location>
</feature>
<feature type="compositionally biased region" description="Low complexity" evidence="1">
    <location>
        <begin position="951"/>
        <end position="964"/>
    </location>
</feature>
<dbReference type="Pfam" id="PF13358">
    <property type="entry name" value="DDE_3"/>
    <property type="match status" value="1"/>
</dbReference>